<dbReference type="PATRIC" id="fig|476652.3.peg.4708"/>
<organism evidence="2 3">
    <name type="scientific">Desulfosporosinus acididurans</name>
    <dbReference type="NCBI Taxonomy" id="476652"/>
    <lineage>
        <taxon>Bacteria</taxon>
        <taxon>Bacillati</taxon>
        <taxon>Bacillota</taxon>
        <taxon>Clostridia</taxon>
        <taxon>Eubacteriales</taxon>
        <taxon>Desulfitobacteriaceae</taxon>
        <taxon>Desulfosporosinus</taxon>
    </lineage>
</organism>
<proteinExistence type="predicted"/>
<protein>
    <submittedName>
        <fullName evidence="2">Uncharacterized protein</fullName>
    </submittedName>
</protein>
<evidence type="ECO:0000256" key="1">
    <source>
        <dbReference type="SAM" id="Phobius"/>
    </source>
</evidence>
<accession>A0A0J1FL64</accession>
<sequence length="38" mass="4215">MGLMKKKGNLLSPRSLIIHTIGIAGAVWLGKFWGKNDY</sequence>
<name>A0A0J1FL64_9FIRM</name>
<keyword evidence="1" id="KW-1133">Transmembrane helix</keyword>
<feature type="transmembrane region" description="Helical" evidence="1">
    <location>
        <begin position="16"/>
        <end position="34"/>
    </location>
</feature>
<comment type="caution">
    <text evidence="2">The sequence shown here is derived from an EMBL/GenBank/DDBJ whole genome shotgun (WGS) entry which is preliminary data.</text>
</comment>
<keyword evidence="1" id="KW-0472">Membrane</keyword>
<evidence type="ECO:0000313" key="3">
    <source>
        <dbReference type="Proteomes" id="UP000036356"/>
    </source>
</evidence>
<dbReference type="Proteomes" id="UP000036356">
    <property type="component" value="Unassembled WGS sequence"/>
</dbReference>
<evidence type="ECO:0000313" key="2">
    <source>
        <dbReference type="EMBL" id="KLU63668.1"/>
    </source>
</evidence>
<gene>
    <name evidence="2" type="ORF">DEAC_c44190</name>
</gene>
<keyword evidence="3" id="KW-1185">Reference proteome</keyword>
<reference evidence="2 3" key="1">
    <citation type="submission" date="2015-06" db="EMBL/GenBank/DDBJ databases">
        <title>Draft genome of the moderately acidophilic sulfate reducer Candidatus Desulfosporosinus acididurans strain M1.</title>
        <authorList>
            <person name="Poehlein A."/>
            <person name="Petzsch P."/>
            <person name="Johnson B.D."/>
            <person name="Schloemann M."/>
            <person name="Daniel R."/>
            <person name="Muehling M."/>
        </authorList>
    </citation>
    <scope>NUCLEOTIDE SEQUENCE [LARGE SCALE GENOMIC DNA]</scope>
    <source>
        <strain evidence="2 3">M1</strain>
    </source>
</reference>
<keyword evidence="1" id="KW-0812">Transmembrane</keyword>
<dbReference type="AlphaFoldDB" id="A0A0J1FL64"/>
<dbReference type="EMBL" id="LDZY01000035">
    <property type="protein sequence ID" value="KLU63668.1"/>
    <property type="molecule type" value="Genomic_DNA"/>
</dbReference>